<dbReference type="EMBL" id="JAPCKI010000001">
    <property type="protein sequence ID" value="MDD2175898.1"/>
    <property type="molecule type" value="Genomic_DNA"/>
</dbReference>
<gene>
    <name evidence="3" type="ORF">OIN59_00555</name>
</gene>
<comment type="caution">
    <text evidence="3">The sequence shown here is derived from an EMBL/GenBank/DDBJ whole genome shotgun (WGS) entry which is preliminary data.</text>
</comment>
<dbReference type="Proteomes" id="UP001148932">
    <property type="component" value="Unassembled WGS sequence"/>
</dbReference>
<feature type="transmembrane region" description="Helical" evidence="2">
    <location>
        <begin position="30"/>
        <end position="51"/>
    </location>
</feature>
<accession>A0ABT5RSN0</accession>
<feature type="compositionally biased region" description="Basic and acidic residues" evidence="1">
    <location>
        <begin position="56"/>
        <end position="66"/>
    </location>
</feature>
<proteinExistence type="predicted"/>
<evidence type="ECO:0000256" key="1">
    <source>
        <dbReference type="SAM" id="MobiDB-lite"/>
    </source>
</evidence>
<keyword evidence="4" id="KW-1185">Reference proteome</keyword>
<protein>
    <submittedName>
        <fullName evidence="3">Uncharacterized protein</fullName>
    </submittedName>
</protein>
<evidence type="ECO:0000313" key="4">
    <source>
        <dbReference type="Proteomes" id="UP001148932"/>
    </source>
</evidence>
<name>A0ABT5RSN0_9BURK</name>
<sequence length="80" mass="9063">MELLTQLFEALHWTVVGAHQQPGKPSTMDWVPIVFITFKVLVFGTCMFYAIKWHHDQGTKAKEEASRSLTSAERTPDGSK</sequence>
<feature type="region of interest" description="Disordered" evidence="1">
    <location>
        <begin position="56"/>
        <end position="80"/>
    </location>
</feature>
<organism evidence="3 4">
    <name type="scientific">Acidovorax benzenivorans</name>
    <dbReference type="NCBI Taxonomy" id="2987520"/>
    <lineage>
        <taxon>Bacteria</taxon>
        <taxon>Pseudomonadati</taxon>
        <taxon>Pseudomonadota</taxon>
        <taxon>Betaproteobacteria</taxon>
        <taxon>Burkholderiales</taxon>
        <taxon>Comamonadaceae</taxon>
        <taxon>Acidovorax</taxon>
    </lineage>
</organism>
<evidence type="ECO:0000256" key="2">
    <source>
        <dbReference type="SAM" id="Phobius"/>
    </source>
</evidence>
<keyword evidence="2" id="KW-1133">Transmembrane helix</keyword>
<reference evidence="3" key="1">
    <citation type="submission" date="2022-10" db="EMBL/GenBank/DDBJ databases">
        <title>Description of microaerobic benzene degrading bacteria.</title>
        <authorList>
            <person name="Bedics A."/>
            <person name="Tancsics A."/>
            <person name="Banerjee S."/>
        </authorList>
    </citation>
    <scope>NUCLEOTIDE SEQUENCE</scope>
    <source>
        <strain evidence="3">D2M1</strain>
    </source>
</reference>
<keyword evidence="2" id="KW-0472">Membrane</keyword>
<keyword evidence="2" id="KW-0812">Transmembrane</keyword>
<evidence type="ECO:0000313" key="3">
    <source>
        <dbReference type="EMBL" id="MDD2175898.1"/>
    </source>
</evidence>